<dbReference type="AlphaFoldDB" id="A0A0B7BFX5"/>
<sequence length="49" mass="6198">LVHQSGDRKRERERDRWWRHIKVYRTVSSMIMTPTLTRILKKVTLNWYR</sequence>
<protein>
    <submittedName>
        <fullName evidence="1">Uncharacterized protein</fullName>
    </submittedName>
</protein>
<gene>
    <name evidence="1" type="primary">ORF181573</name>
</gene>
<feature type="non-terminal residue" evidence="1">
    <location>
        <position position="1"/>
    </location>
</feature>
<organism evidence="1">
    <name type="scientific">Arion vulgaris</name>
    <dbReference type="NCBI Taxonomy" id="1028688"/>
    <lineage>
        <taxon>Eukaryota</taxon>
        <taxon>Metazoa</taxon>
        <taxon>Spiralia</taxon>
        <taxon>Lophotrochozoa</taxon>
        <taxon>Mollusca</taxon>
        <taxon>Gastropoda</taxon>
        <taxon>Heterobranchia</taxon>
        <taxon>Euthyneura</taxon>
        <taxon>Panpulmonata</taxon>
        <taxon>Eupulmonata</taxon>
        <taxon>Stylommatophora</taxon>
        <taxon>Helicina</taxon>
        <taxon>Arionoidea</taxon>
        <taxon>Arionidae</taxon>
        <taxon>Arion</taxon>
    </lineage>
</organism>
<reference evidence="1" key="1">
    <citation type="submission" date="2014-12" db="EMBL/GenBank/DDBJ databases">
        <title>Insight into the proteome of Arion vulgaris.</title>
        <authorList>
            <person name="Aradska J."/>
            <person name="Bulat T."/>
            <person name="Smidak R."/>
            <person name="Sarate P."/>
            <person name="Gangsoo J."/>
            <person name="Sialana F."/>
            <person name="Bilban M."/>
            <person name="Lubec G."/>
        </authorList>
    </citation>
    <scope>NUCLEOTIDE SEQUENCE</scope>
    <source>
        <tissue evidence="1">Skin</tissue>
    </source>
</reference>
<evidence type="ECO:0000313" key="1">
    <source>
        <dbReference type="EMBL" id="CEK91216.1"/>
    </source>
</evidence>
<proteinExistence type="predicted"/>
<name>A0A0B7BFX5_9EUPU</name>
<dbReference type="EMBL" id="HACG01044351">
    <property type="protein sequence ID" value="CEK91216.1"/>
    <property type="molecule type" value="Transcribed_RNA"/>
</dbReference>
<accession>A0A0B7BFX5</accession>